<dbReference type="AlphaFoldDB" id="A0A5B0PD66"/>
<dbReference type="EMBL" id="VSWC01000118">
    <property type="protein sequence ID" value="KAA1084528.1"/>
    <property type="molecule type" value="Genomic_DNA"/>
</dbReference>
<gene>
    <name evidence="2" type="ORF">PGT21_030220</name>
    <name evidence="3" type="ORF">PGTUg99_024616</name>
</gene>
<dbReference type="Proteomes" id="UP000325313">
    <property type="component" value="Unassembled WGS sequence"/>
</dbReference>
<organism evidence="3 5">
    <name type="scientific">Puccinia graminis f. sp. tritici</name>
    <dbReference type="NCBI Taxonomy" id="56615"/>
    <lineage>
        <taxon>Eukaryota</taxon>
        <taxon>Fungi</taxon>
        <taxon>Dikarya</taxon>
        <taxon>Basidiomycota</taxon>
        <taxon>Pucciniomycotina</taxon>
        <taxon>Pucciniomycetes</taxon>
        <taxon>Pucciniales</taxon>
        <taxon>Pucciniaceae</taxon>
        <taxon>Puccinia</taxon>
    </lineage>
</organism>
<dbReference type="EMBL" id="VDEP01000342">
    <property type="protein sequence ID" value="KAA1099241.1"/>
    <property type="molecule type" value="Genomic_DNA"/>
</dbReference>
<reference evidence="4 5" key="1">
    <citation type="submission" date="2019-05" db="EMBL/GenBank/DDBJ databases">
        <title>Emergence of the Ug99 lineage of the wheat stem rust pathogen through somatic hybridization.</title>
        <authorList>
            <person name="Li F."/>
            <person name="Upadhyaya N.M."/>
            <person name="Sperschneider J."/>
            <person name="Matny O."/>
            <person name="Nguyen-Phuc H."/>
            <person name="Mago R."/>
            <person name="Raley C."/>
            <person name="Miller M.E."/>
            <person name="Silverstein K.A.T."/>
            <person name="Henningsen E."/>
            <person name="Hirsch C.D."/>
            <person name="Visser B."/>
            <person name="Pretorius Z.A."/>
            <person name="Steffenson B.J."/>
            <person name="Schwessinger B."/>
            <person name="Dodds P.N."/>
            <person name="Figueroa M."/>
        </authorList>
    </citation>
    <scope>NUCLEOTIDE SEQUENCE [LARGE SCALE GENOMIC DNA]</scope>
    <source>
        <strain evidence="2">21-0</strain>
        <strain evidence="3 5">Ug99</strain>
    </source>
</reference>
<evidence type="ECO:0000256" key="1">
    <source>
        <dbReference type="SAM" id="MobiDB-lite"/>
    </source>
</evidence>
<accession>A0A5B0PD66</accession>
<keyword evidence="4" id="KW-1185">Reference proteome</keyword>
<sequence length="82" mass="9051">MASWSRYATTSGYAITLLRSVKKYGEDSFSKISVFKPETANNAHSESRNFNELGVRDSPYAMGGPTFGWDPHTGQRSTKPSS</sequence>
<dbReference type="Proteomes" id="UP000324748">
    <property type="component" value="Unassembled WGS sequence"/>
</dbReference>
<name>A0A5B0PD66_PUCGR</name>
<evidence type="ECO:0000313" key="3">
    <source>
        <dbReference type="EMBL" id="KAA1099241.1"/>
    </source>
</evidence>
<proteinExistence type="predicted"/>
<protein>
    <submittedName>
        <fullName evidence="3">Uncharacterized protein</fullName>
    </submittedName>
</protein>
<feature type="region of interest" description="Disordered" evidence="1">
    <location>
        <begin position="61"/>
        <end position="82"/>
    </location>
</feature>
<evidence type="ECO:0000313" key="4">
    <source>
        <dbReference type="Proteomes" id="UP000324748"/>
    </source>
</evidence>
<evidence type="ECO:0000313" key="2">
    <source>
        <dbReference type="EMBL" id="KAA1084528.1"/>
    </source>
</evidence>
<evidence type="ECO:0000313" key="5">
    <source>
        <dbReference type="Proteomes" id="UP000325313"/>
    </source>
</evidence>
<comment type="caution">
    <text evidence="3">The sequence shown here is derived from an EMBL/GenBank/DDBJ whole genome shotgun (WGS) entry which is preliminary data.</text>
</comment>